<name>A0AAN1Q237_9LACO</name>
<accession>A0AAN1Q237</accession>
<gene>
    <name evidence="1" type="ORF">LPA65_11870</name>
</gene>
<dbReference type="KEGG" id="larg:LPA65_11870"/>
<dbReference type="AlphaFoldDB" id="A0AAN1Q237"/>
<organism evidence="1 2">
    <name type="scientific">Lactiplantibacillus argentoratensis</name>
    <dbReference type="NCBI Taxonomy" id="271881"/>
    <lineage>
        <taxon>Bacteria</taxon>
        <taxon>Bacillati</taxon>
        <taxon>Bacillota</taxon>
        <taxon>Bacilli</taxon>
        <taxon>Lactobacillales</taxon>
        <taxon>Lactobacillaceae</taxon>
        <taxon>Lactiplantibacillus</taxon>
    </lineage>
</organism>
<proteinExistence type="predicted"/>
<dbReference type="Proteomes" id="UP000281644">
    <property type="component" value="Chromosome"/>
</dbReference>
<reference evidence="1 2" key="1">
    <citation type="submission" date="2018-10" db="EMBL/GenBank/DDBJ databases">
        <title>Genome sequencing of Lactobacillus species.</title>
        <authorList>
            <person name="Baek C."/>
            <person name="Yi H."/>
        </authorList>
    </citation>
    <scope>NUCLEOTIDE SEQUENCE [LARGE SCALE GENOMIC DNA]</scope>
    <source>
        <strain evidence="1 2">DSM 16365</strain>
    </source>
</reference>
<sequence length="83" mass="9236">MGVNGMLSLGIRPGLITSHTIVINDTLSYQVRLSKGHFGPDHYRLDVRATTTLGQLTVLHTCYHDLATAHQAFTHQCHQLQAR</sequence>
<evidence type="ECO:0000313" key="2">
    <source>
        <dbReference type="Proteomes" id="UP000281644"/>
    </source>
</evidence>
<protein>
    <submittedName>
        <fullName evidence="1">Sodium:proton antiporter</fullName>
    </submittedName>
</protein>
<evidence type="ECO:0000313" key="1">
    <source>
        <dbReference type="EMBL" id="AYJ36398.1"/>
    </source>
</evidence>
<dbReference type="EMBL" id="CP032751">
    <property type="protein sequence ID" value="AYJ36398.1"/>
    <property type="molecule type" value="Genomic_DNA"/>
</dbReference>